<dbReference type="PANTHER" id="PTHR33303">
    <property type="entry name" value="CYTOPLASMIC PROTEIN-RELATED"/>
    <property type="match status" value="1"/>
</dbReference>
<dbReference type="RefSeq" id="WP_130179685.1">
    <property type="nucleotide sequence ID" value="NZ_CP035945.1"/>
</dbReference>
<dbReference type="SUPFAM" id="SSF51735">
    <property type="entry name" value="NAD(P)-binding Rossmann-fold domains"/>
    <property type="match status" value="1"/>
</dbReference>
<dbReference type="Pfam" id="PF13380">
    <property type="entry name" value="CoA_binding_2"/>
    <property type="match status" value="1"/>
</dbReference>
<evidence type="ECO:0000313" key="3">
    <source>
        <dbReference type="Proteomes" id="UP000289794"/>
    </source>
</evidence>
<accession>A0A4V0Z6Z0</accession>
<dbReference type="EMBL" id="CP035945">
    <property type="protein sequence ID" value="QBE94968.1"/>
    <property type="molecule type" value="Genomic_DNA"/>
</dbReference>
<evidence type="ECO:0000259" key="1">
    <source>
        <dbReference type="Pfam" id="PF13380"/>
    </source>
</evidence>
<protein>
    <recommendedName>
        <fullName evidence="1">CoA-binding domain-containing protein</fullName>
    </recommendedName>
</protein>
<dbReference type="InterPro" id="IPR003781">
    <property type="entry name" value="CoA-bd"/>
</dbReference>
<evidence type="ECO:0000313" key="2">
    <source>
        <dbReference type="EMBL" id="QBE94968.1"/>
    </source>
</evidence>
<gene>
    <name evidence="2" type="ORF">PMF13cell1_00465</name>
</gene>
<organism evidence="2 3">
    <name type="scientific">Blautia producta</name>
    <dbReference type="NCBI Taxonomy" id="33035"/>
    <lineage>
        <taxon>Bacteria</taxon>
        <taxon>Bacillati</taxon>
        <taxon>Bacillota</taxon>
        <taxon>Clostridia</taxon>
        <taxon>Lachnospirales</taxon>
        <taxon>Lachnospiraceae</taxon>
        <taxon>Blautia</taxon>
    </lineage>
</organism>
<dbReference type="AlphaFoldDB" id="A0A4V0Z6Z0"/>
<sequence length="117" mass="13156">MDLKEVMSKQSFVVIGDTLNKEKYAYKIKEGLKQKGYVVNAMGKEMQSLNDVDGDIDIVDLCTHPTKSLELLQECRKPYQCIVIQPGASNDTLVSYLQQHNIPYLDGCLLVGIKLYA</sequence>
<dbReference type="InterPro" id="IPR036291">
    <property type="entry name" value="NAD(P)-bd_dom_sf"/>
</dbReference>
<dbReference type="PANTHER" id="PTHR33303:SF2">
    <property type="entry name" value="COA-BINDING DOMAIN-CONTAINING PROTEIN"/>
    <property type="match status" value="1"/>
</dbReference>
<dbReference type="KEGG" id="bpro:PMF13cell1_00465"/>
<dbReference type="Proteomes" id="UP000289794">
    <property type="component" value="Chromosome"/>
</dbReference>
<feature type="domain" description="CoA-binding" evidence="1">
    <location>
        <begin position="11"/>
        <end position="111"/>
    </location>
</feature>
<proteinExistence type="predicted"/>
<name>A0A4V0Z6Z0_9FIRM</name>
<reference evidence="2 3" key="1">
    <citation type="submission" date="2019-01" db="EMBL/GenBank/DDBJ databases">
        <title>PMF-metabolizing Aryl O-demethylase.</title>
        <authorList>
            <person name="Kim M."/>
        </authorList>
    </citation>
    <scope>NUCLEOTIDE SEQUENCE [LARGE SCALE GENOMIC DNA]</scope>
    <source>
        <strain evidence="2 3">PMF1</strain>
    </source>
</reference>
<dbReference type="Gene3D" id="3.40.50.720">
    <property type="entry name" value="NAD(P)-binding Rossmann-like Domain"/>
    <property type="match status" value="1"/>
</dbReference>